<comment type="caution">
    <text evidence="2">The sequence shown here is derived from an EMBL/GenBank/DDBJ whole genome shotgun (WGS) entry which is preliminary data.</text>
</comment>
<accession>A0ABV0NUV2</accession>
<reference evidence="2 3" key="1">
    <citation type="submission" date="2021-06" db="EMBL/GenBank/DDBJ databases">
        <authorList>
            <person name="Palmer J.M."/>
        </authorList>
    </citation>
    <scope>NUCLEOTIDE SEQUENCE [LARGE SCALE GENOMIC DNA]</scope>
    <source>
        <strain evidence="2 3">GA_2019</strain>
        <tissue evidence="2">Muscle</tissue>
    </source>
</reference>
<feature type="region of interest" description="Disordered" evidence="1">
    <location>
        <begin position="24"/>
        <end position="48"/>
    </location>
</feature>
<keyword evidence="3" id="KW-1185">Reference proteome</keyword>
<sequence length="79" mass="8861">LTWPCTGALTPLQFPPDLISTRLHSATKRRERGKNNGKGVRRMERATFKEEPGKWAGPWCGFTGNGGIKRALRFNSKGY</sequence>
<evidence type="ECO:0000256" key="1">
    <source>
        <dbReference type="SAM" id="MobiDB-lite"/>
    </source>
</evidence>
<name>A0ABV0NUV2_9TELE</name>
<gene>
    <name evidence="2" type="ORF">GOODEAATRI_015745</name>
</gene>
<proteinExistence type="predicted"/>
<organism evidence="2 3">
    <name type="scientific">Goodea atripinnis</name>
    <dbReference type="NCBI Taxonomy" id="208336"/>
    <lineage>
        <taxon>Eukaryota</taxon>
        <taxon>Metazoa</taxon>
        <taxon>Chordata</taxon>
        <taxon>Craniata</taxon>
        <taxon>Vertebrata</taxon>
        <taxon>Euteleostomi</taxon>
        <taxon>Actinopterygii</taxon>
        <taxon>Neopterygii</taxon>
        <taxon>Teleostei</taxon>
        <taxon>Neoteleostei</taxon>
        <taxon>Acanthomorphata</taxon>
        <taxon>Ovalentaria</taxon>
        <taxon>Atherinomorphae</taxon>
        <taxon>Cyprinodontiformes</taxon>
        <taxon>Goodeidae</taxon>
        <taxon>Goodea</taxon>
    </lineage>
</organism>
<feature type="non-terminal residue" evidence="2">
    <location>
        <position position="1"/>
    </location>
</feature>
<evidence type="ECO:0000313" key="3">
    <source>
        <dbReference type="Proteomes" id="UP001476798"/>
    </source>
</evidence>
<dbReference type="EMBL" id="JAHRIO010051154">
    <property type="protein sequence ID" value="MEQ2175207.1"/>
    <property type="molecule type" value="Genomic_DNA"/>
</dbReference>
<dbReference type="Proteomes" id="UP001476798">
    <property type="component" value="Unassembled WGS sequence"/>
</dbReference>
<protein>
    <submittedName>
        <fullName evidence="2">Uncharacterized protein</fullName>
    </submittedName>
</protein>
<evidence type="ECO:0000313" key="2">
    <source>
        <dbReference type="EMBL" id="MEQ2175207.1"/>
    </source>
</evidence>